<organism evidence="1">
    <name type="scientific">marine sediment metagenome</name>
    <dbReference type="NCBI Taxonomy" id="412755"/>
    <lineage>
        <taxon>unclassified sequences</taxon>
        <taxon>metagenomes</taxon>
        <taxon>ecological metagenomes</taxon>
    </lineage>
</organism>
<sequence length="121" mass="14036">VISSILGGEYNYVRDLKSKYPVLNGDVSLKMLFLLPEYKLSSAIGYFSNKTDIDNNISNFKTLLQDMFKSCIFNYCLEIKYDLKFFCDIRPNESKMLSIKILNHSDTVIKDTMLNFGLYFP</sequence>
<protein>
    <submittedName>
        <fullName evidence="1">Uncharacterized protein</fullName>
    </submittedName>
</protein>
<dbReference type="EMBL" id="BARU01042242">
    <property type="protein sequence ID" value="GAH82732.1"/>
    <property type="molecule type" value="Genomic_DNA"/>
</dbReference>
<proteinExistence type="predicted"/>
<dbReference type="AlphaFoldDB" id="X1ILY9"/>
<gene>
    <name evidence="1" type="ORF">S03H2_64946</name>
</gene>
<accession>X1ILY9</accession>
<evidence type="ECO:0000313" key="1">
    <source>
        <dbReference type="EMBL" id="GAH82732.1"/>
    </source>
</evidence>
<feature type="non-terminal residue" evidence="1">
    <location>
        <position position="1"/>
    </location>
</feature>
<name>X1ILY9_9ZZZZ</name>
<reference evidence="1" key="1">
    <citation type="journal article" date="2014" name="Front. Microbiol.">
        <title>High frequency of phylogenetically diverse reductive dehalogenase-homologous genes in deep subseafloor sedimentary metagenomes.</title>
        <authorList>
            <person name="Kawai M."/>
            <person name="Futagami T."/>
            <person name="Toyoda A."/>
            <person name="Takaki Y."/>
            <person name="Nishi S."/>
            <person name="Hori S."/>
            <person name="Arai W."/>
            <person name="Tsubouchi T."/>
            <person name="Morono Y."/>
            <person name="Uchiyama I."/>
            <person name="Ito T."/>
            <person name="Fujiyama A."/>
            <person name="Inagaki F."/>
            <person name="Takami H."/>
        </authorList>
    </citation>
    <scope>NUCLEOTIDE SEQUENCE</scope>
    <source>
        <strain evidence="1">Expedition CK06-06</strain>
    </source>
</reference>
<comment type="caution">
    <text evidence="1">The sequence shown here is derived from an EMBL/GenBank/DDBJ whole genome shotgun (WGS) entry which is preliminary data.</text>
</comment>